<keyword evidence="8" id="KW-0868">Chloride</keyword>
<keyword evidence="4 11" id="KW-1133">Transmembrane helix</keyword>
<keyword evidence="6 11" id="KW-0472">Membrane</keyword>
<dbReference type="Pfam" id="PF00654">
    <property type="entry name" value="Voltage_CLC"/>
    <property type="match status" value="1"/>
</dbReference>
<dbReference type="SUPFAM" id="SSF54631">
    <property type="entry name" value="CBS-domain pair"/>
    <property type="match status" value="1"/>
</dbReference>
<dbReference type="Gene3D" id="3.10.580.10">
    <property type="entry name" value="CBS-domain"/>
    <property type="match status" value="1"/>
</dbReference>
<evidence type="ECO:0000256" key="2">
    <source>
        <dbReference type="ARBA" id="ARBA00022448"/>
    </source>
</evidence>
<keyword evidence="2" id="KW-0813">Transport</keyword>
<feature type="transmembrane region" description="Helical" evidence="11">
    <location>
        <begin position="81"/>
        <end position="103"/>
    </location>
</feature>
<feature type="transmembrane region" description="Helical" evidence="11">
    <location>
        <begin position="180"/>
        <end position="202"/>
    </location>
</feature>
<keyword evidence="3 11" id="KW-0812">Transmembrane</keyword>
<dbReference type="InterPro" id="IPR000644">
    <property type="entry name" value="CBS_dom"/>
</dbReference>
<name>A0ABU7TE70_9HYPH</name>
<sequence>MSPSPAPSATAPLVQVPVRLRAWVRANEVALVLLAAITGCIGGLAVAAMSGATQLLREWLYRLPPGQRLSSLERLPAEGLLGLPFLAPALGGAVLGLILLVSARRRRRGRRSMVDPIEANALHGGRMSVRDSLDVAAQNVVSNGCGASVGLEAGYTQVAAGIASRLGIAFEMRRSDLRTLVGCGSAAAIAAAFGSPLTGAFYAFELIIGTYTIATLAPVVVAALCGSLVARALAPQAALVDVGALALAKNAPVGAGDTLPCLALGLVCAGLAVLLMRGVTLVEQGFRASRLPALLRPTLGGLCIGGLAVATTPQVLSAGHGALHVHLAPEAAAGLGALAGLLAAKAAASAISIGSGFRGGLFFASLFLGALVGRLFAGLAPMVWPGFESFGLAPVGYAVVGMSAFAAATVGGPLTMTFLALEMTGSFPVTALVLVSVIASSLAVRKTFGYSFATWRFHLRGESIRSAHDVGWMRSLTVGRMMRKDIRPVPLDTPLPTFLRAHPLGSPSRVVVVDEHDRYAGIVLVPEAHALVGEDGGTPPRLADVARYPGAFLLPDMSVKQAAEAFDEAESEALAVLDGTESRRVIGLLTESHTLKRYSEELDRQRRAVLGEAA</sequence>
<dbReference type="PROSITE" id="PS51371">
    <property type="entry name" value="CBS"/>
    <property type="match status" value="1"/>
</dbReference>
<evidence type="ECO:0000313" key="14">
    <source>
        <dbReference type="Proteomes" id="UP001349262"/>
    </source>
</evidence>
<evidence type="ECO:0000256" key="9">
    <source>
        <dbReference type="ARBA" id="ARBA00023303"/>
    </source>
</evidence>
<keyword evidence="9" id="KW-0407">Ion channel</keyword>
<protein>
    <submittedName>
        <fullName evidence="13">Chloride channel protein</fullName>
    </submittedName>
</protein>
<evidence type="ECO:0000256" key="6">
    <source>
        <dbReference type="ARBA" id="ARBA00023136"/>
    </source>
</evidence>
<dbReference type="Gene3D" id="1.10.3080.10">
    <property type="entry name" value="Clc chloride channel"/>
    <property type="match status" value="1"/>
</dbReference>
<dbReference type="SUPFAM" id="SSF81340">
    <property type="entry name" value="Clc chloride channel"/>
    <property type="match status" value="1"/>
</dbReference>
<organism evidence="13 14">
    <name type="scientific">Methylobacterium radiotolerans</name>
    <dbReference type="NCBI Taxonomy" id="31998"/>
    <lineage>
        <taxon>Bacteria</taxon>
        <taxon>Pseudomonadati</taxon>
        <taxon>Pseudomonadota</taxon>
        <taxon>Alphaproteobacteria</taxon>
        <taxon>Hyphomicrobiales</taxon>
        <taxon>Methylobacteriaceae</taxon>
        <taxon>Methylobacterium</taxon>
    </lineage>
</organism>
<feature type="domain" description="CBS" evidence="12">
    <location>
        <begin position="545"/>
        <end position="604"/>
    </location>
</feature>
<gene>
    <name evidence="13" type="ORF">MRSR164_19215</name>
</gene>
<proteinExistence type="predicted"/>
<evidence type="ECO:0000313" key="13">
    <source>
        <dbReference type="EMBL" id="MEE7458830.1"/>
    </source>
</evidence>
<dbReference type="InterPro" id="IPR014743">
    <property type="entry name" value="Cl-channel_core"/>
</dbReference>
<evidence type="ECO:0000256" key="11">
    <source>
        <dbReference type="SAM" id="Phobius"/>
    </source>
</evidence>
<feature type="transmembrane region" description="Helical" evidence="11">
    <location>
        <begin position="396"/>
        <end position="420"/>
    </location>
</feature>
<feature type="transmembrane region" description="Helical" evidence="11">
    <location>
        <begin position="427"/>
        <end position="444"/>
    </location>
</feature>
<evidence type="ECO:0000256" key="8">
    <source>
        <dbReference type="ARBA" id="ARBA00023214"/>
    </source>
</evidence>
<feature type="transmembrane region" description="Helical" evidence="11">
    <location>
        <begin position="208"/>
        <end position="230"/>
    </location>
</feature>
<dbReference type="PRINTS" id="PR00762">
    <property type="entry name" value="CLCHANNEL"/>
</dbReference>
<dbReference type="InterPro" id="IPR050368">
    <property type="entry name" value="ClC-type_chloride_channel"/>
</dbReference>
<keyword evidence="10" id="KW-0129">CBS domain</keyword>
<feature type="transmembrane region" description="Helical" evidence="11">
    <location>
        <begin position="331"/>
        <end position="348"/>
    </location>
</feature>
<dbReference type="InterPro" id="IPR001807">
    <property type="entry name" value="ClC"/>
</dbReference>
<reference evidence="13 14" key="1">
    <citation type="journal article" date="2012" name="Genet. Mol. Biol.">
        <title>Analysis of 16S rRNA and mxaF genes revealing insights into Methylobacterium niche-specific plant association.</title>
        <authorList>
            <person name="Dourado M.N."/>
            <person name="Andreote F.D."/>
            <person name="Dini-Andreote F."/>
            <person name="Conti R."/>
            <person name="Araujo J.M."/>
            <person name="Araujo W.L."/>
        </authorList>
    </citation>
    <scope>NUCLEOTIDE SEQUENCE [LARGE SCALE GENOMIC DNA]</scope>
    <source>
        <strain evidence="13 14">SR1.6/4</strain>
    </source>
</reference>
<dbReference type="InterPro" id="IPR046342">
    <property type="entry name" value="CBS_dom_sf"/>
</dbReference>
<dbReference type="PANTHER" id="PTHR43427:SF6">
    <property type="entry name" value="CHLORIDE CHANNEL PROTEIN CLC-E"/>
    <property type="match status" value="1"/>
</dbReference>
<comment type="subcellular location">
    <subcellularLocation>
        <location evidence="1">Membrane</location>
        <topology evidence="1">Multi-pass membrane protein</topology>
    </subcellularLocation>
</comment>
<keyword evidence="14" id="KW-1185">Reference proteome</keyword>
<evidence type="ECO:0000256" key="1">
    <source>
        <dbReference type="ARBA" id="ARBA00004141"/>
    </source>
</evidence>
<evidence type="ECO:0000256" key="5">
    <source>
        <dbReference type="ARBA" id="ARBA00023065"/>
    </source>
</evidence>
<dbReference type="Proteomes" id="UP001349262">
    <property type="component" value="Unassembled WGS sequence"/>
</dbReference>
<evidence type="ECO:0000256" key="3">
    <source>
        <dbReference type="ARBA" id="ARBA00022692"/>
    </source>
</evidence>
<feature type="transmembrane region" description="Helical" evidence="11">
    <location>
        <begin position="262"/>
        <end position="282"/>
    </location>
</feature>
<dbReference type="PANTHER" id="PTHR43427">
    <property type="entry name" value="CHLORIDE CHANNEL PROTEIN CLC-E"/>
    <property type="match status" value="1"/>
</dbReference>
<evidence type="ECO:0000256" key="7">
    <source>
        <dbReference type="ARBA" id="ARBA00023173"/>
    </source>
</evidence>
<feature type="transmembrane region" description="Helical" evidence="11">
    <location>
        <begin position="29"/>
        <end position="52"/>
    </location>
</feature>
<evidence type="ECO:0000256" key="10">
    <source>
        <dbReference type="PROSITE-ProRule" id="PRU00703"/>
    </source>
</evidence>
<evidence type="ECO:0000256" key="4">
    <source>
        <dbReference type="ARBA" id="ARBA00022989"/>
    </source>
</evidence>
<feature type="transmembrane region" description="Helical" evidence="11">
    <location>
        <begin position="360"/>
        <end position="384"/>
    </location>
</feature>
<evidence type="ECO:0000259" key="12">
    <source>
        <dbReference type="PROSITE" id="PS51371"/>
    </source>
</evidence>
<dbReference type="EMBL" id="MLBY01000005">
    <property type="protein sequence ID" value="MEE7458830.1"/>
    <property type="molecule type" value="Genomic_DNA"/>
</dbReference>
<keyword evidence="7" id="KW-0869">Chloride channel</keyword>
<accession>A0ABU7TE70</accession>
<comment type="caution">
    <text evidence="13">The sequence shown here is derived from an EMBL/GenBank/DDBJ whole genome shotgun (WGS) entry which is preliminary data.</text>
</comment>
<dbReference type="CDD" id="cd00400">
    <property type="entry name" value="Voltage_gated_ClC"/>
    <property type="match status" value="1"/>
</dbReference>
<keyword evidence="5" id="KW-0406">Ion transport</keyword>